<dbReference type="InterPro" id="IPR032675">
    <property type="entry name" value="LRR_dom_sf"/>
</dbReference>
<dbReference type="Gene3D" id="3.80.10.10">
    <property type="entry name" value="Ribonuclease Inhibitor"/>
    <property type="match status" value="1"/>
</dbReference>
<evidence type="ECO:0000256" key="2">
    <source>
        <dbReference type="ARBA" id="ARBA00022614"/>
    </source>
</evidence>
<gene>
    <name evidence="8" type="ORF">SNE40_023084</name>
</gene>
<name>A0AAN8FXP0_PATCE</name>
<evidence type="ECO:0000313" key="8">
    <source>
        <dbReference type="EMBL" id="KAK6166372.1"/>
    </source>
</evidence>
<dbReference type="Proteomes" id="UP001347796">
    <property type="component" value="Unassembled WGS sequence"/>
</dbReference>
<evidence type="ECO:0000256" key="7">
    <source>
        <dbReference type="SAM" id="MobiDB-lite"/>
    </source>
</evidence>
<dbReference type="EMBL" id="JAZGQO010000021">
    <property type="protein sequence ID" value="KAK6166372.1"/>
    <property type="molecule type" value="Genomic_DNA"/>
</dbReference>
<organism evidence="8 9">
    <name type="scientific">Patella caerulea</name>
    <name type="common">Rayed Mediterranean limpet</name>
    <dbReference type="NCBI Taxonomy" id="87958"/>
    <lineage>
        <taxon>Eukaryota</taxon>
        <taxon>Metazoa</taxon>
        <taxon>Spiralia</taxon>
        <taxon>Lophotrochozoa</taxon>
        <taxon>Mollusca</taxon>
        <taxon>Gastropoda</taxon>
        <taxon>Patellogastropoda</taxon>
        <taxon>Patelloidea</taxon>
        <taxon>Patellidae</taxon>
        <taxon>Patella</taxon>
    </lineage>
</organism>
<evidence type="ECO:0000256" key="5">
    <source>
        <dbReference type="ARBA" id="ARBA00023273"/>
    </source>
</evidence>
<evidence type="ECO:0000256" key="3">
    <source>
        <dbReference type="ARBA" id="ARBA00022737"/>
    </source>
</evidence>
<feature type="coiled-coil region" evidence="6">
    <location>
        <begin position="228"/>
        <end position="255"/>
    </location>
</feature>
<keyword evidence="4" id="KW-0969">Cilium</keyword>
<evidence type="ECO:0000256" key="4">
    <source>
        <dbReference type="ARBA" id="ARBA00023069"/>
    </source>
</evidence>
<comment type="subcellular location">
    <subcellularLocation>
        <location evidence="1">Cell projection</location>
        <location evidence="1">Cilium</location>
    </subcellularLocation>
</comment>
<keyword evidence="3" id="KW-0677">Repeat</keyword>
<sequence>MTAERIDMTEELGSHLEKFNIFKDSSKPVRLSLHLIVKRNLPPEAEKWSQEEIVNALNEITHLRLDRENIYEIDSLELLGDKVKNVYLQQNSIQQIQNLECLKCIKFLSLAGNCIKVVENLLGLNHLRVLDLSDNQIQILHIEELPNSLIILNLENNPCTEKTGYSQYREKVIQHLPELLQLDGEDVRRPEDDEDEETIESDDEKPASFISLQSDDSEDIPSLTSAMLMRSQDRLESCQRRHKRHTAELEEFRLKHKILIKK</sequence>
<dbReference type="PANTHER" id="PTHR45973">
    <property type="entry name" value="PROTEIN PHOSPHATASE 1 REGULATORY SUBUNIT SDS22-RELATED"/>
    <property type="match status" value="1"/>
</dbReference>
<feature type="region of interest" description="Disordered" evidence="7">
    <location>
        <begin position="183"/>
        <end position="219"/>
    </location>
</feature>
<comment type="caution">
    <text evidence="8">The sequence shown here is derived from an EMBL/GenBank/DDBJ whole genome shotgun (WGS) entry which is preliminary data.</text>
</comment>
<dbReference type="AlphaFoldDB" id="A0AAN8FXP0"/>
<dbReference type="SMART" id="SM00365">
    <property type="entry name" value="LRR_SD22"/>
    <property type="match status" value="3"/>
</dbReference>
<feature type="compositionally biased region" description="Acidic residues" evidence="7">
    <location>
        <begin position="192"/>
        <end position="203"/>
    </location>
</feature>
<dbReference type="SUPFAM" id="SSF52058">
    <property type="entry name" value="L domain-like"/>
    <property type="match status" value="1"/>
</dbReference>
<evidence type="ECO:0008006" key="10">
    <source>
        <dbReference type="Google" id="ProtNLM"/>
    </source>
</evidence>
<keyword evidence="9" id="KW-1185">Reference proteome</keyword>
<keyword evidence="5" id="KW-0966">Cell projection</keyword>
<keyword evidence="2" id="KW-0433">Leucine-rich repeat</keyword>
<protein>
    <recommendedName>
        <fullName evidence="10">Leucine-rich repeat-containing protein 46</fullName>
    </recommendedName>
</protein>
<proteinExistence type="predicted"/>
<evidence type="ECO:0000313" key="9">
    <source>
        <dbReference type="Proteomes" id="UP001347796"/>
    </source>
</evidence>
<dbReference type="InterPro" id="IPR050576">
    <property type="entry name" value="Cilia_flagella_integrity"/>
</dbReference>
<evidence type="ECO:0000256" key="6">
    <source>
        <dbReference type="SAM" id="Coils"/>
    </source>
</evidence>
<dbReference type="InterPro" id="IPR001611">
    <property type="entry name" value="Leu-rich_rpt"/>
</dbReference>
<accession>A0AAN8FXP0</accession>
<dbReference type="Pfam" id="PF14580">
    <property type="entry name" value="LRR_9"/>
    <property type="match status" value="1"/>
</dbReference>
<dbReference type="PANTHER" id="PTHR45973:SF9">
    <property type="entry name" value="LEUCINE-RICH REPEAT-CONTAINING PROTEIN 46"/>
    <property type="match status" value="1"/>
</dbReference>
<evidence type="ECO:0000256" key="1">
    <source>
        <dbReference type="ARBA" id="ARBA00004138"/>
    </source>
</evidence>
<dbReference type="PROSITE" id="PS51450">
    <property type="entry name" value="LRR"/>
    <property type="match status" value="1"/>
</dbReference>
<reference evidence="8 9" key="1">
    <citation type="submission" date="2024-01" db="EMBL/GenBank/DDBJ databases">
        <title>The genome of the rayed Mediterranean limpet Patella caerulea (Linnaeus, 1758).</title>
        <authorList>
            <person name="Anh-Thu Weber A."/>
            <person name="Halstead-Nussloch G."/>
        </authorList>
    </citation>
    <scope>NUCLEOTIDE SEQUENCE [LARGE SCALE GENOMIC DNA]</scope>
    <source>
        <strain evidence="8">AATW-2023a</strain>
        <tissue evidence="8">Whole specimen</tissue>
    </source>
</reference>
<keyword evidence="6" id="KW-0175">Coiled coil</keyword>